<keyword evidence="1" id="KW-0444">Lipid biosynthesis</keyword>
<accession>A0ABR8V6C8</accession>
<dbReference type="Proteomes" id="UP000633601">
    <property type="component" value="Unassembled WGS sequence"/>
</dbReference>
<name>A0ABR8V6C8_9CELL</name>
<evidence type="ECO:0000256" key="6">
    <source>
        <dbReference type="SAM" id="MobiDB-lite"/>
    </source>
</evidence>
<feature type="region of interest" description="Disordered" evidence="6">
    <location>
        <begin position="1"/>
        <end position="21"/>
    </location>
</feature>
<dbReference type="InterPro" id="IPR011004">
    <property type="entry name" value="Trimer_LpxA-like_sf"/>
</dbReference>
<evidence type="ECO:0000313" key="8">
    <source>
        <dbReference type="EMBL" id="MBD7999886.1"/>
    </source>
</evidence>
<reference evidence="8 9" key="1">
    <citation type="submission" date="2020-08" db="EMBL/GenBank/DDBJ databases">
        <title>A Genomic Blueprint of the Chicken Gut Microbiome.</title>
        <authorList>
            <person name="Gilroy R."/>
            <person name="Ravi A."/>
            <person name="Getino M."/>
            <person name="Pursley I."/>
            <person name="Horton D.L."/>
            <person name="Alikhan N.-F."/>
            <person name="Baker D."/>
            <person name="Gharbi K."/>
            <person name="Hall N."/>
            <person name="Watson M."/>
            <person name="Adriaenssens E.M."/>
            <person name="Foster-Nyarko E."/>
            <person name="Jarju S."/>
            <person name="Secka A."/>
            <person name="Antonio M."/>
            <person name="Oren A."/>
            <person name="Chaudhuri R."/>
            <person name="La Ragione R.M."/>
            <person name="Hildebrand F."/>
            <person name="Pallen M.J."/>
        </authorList>
    </citation>
    <scope>NUCLEOTIDE SEQUENCE [LARGE SCALE GENOMIC DNA]</scope>
    <source>
        <strain evidence="8 9">Sa2CUA8</strain>
    </source>
</reference>
<evidence type="ECO:0000256" key="3">
    <source>
        <dbReference type="ARBA" id="ARBA00022679"/>
    </source>
</evidence>
<dbReference type="Gene3D" id="2.160.10.10">
    <property type="entry name" value="Hexapeptide repeat proteins"/>
    <property type="match status" value="1"/>
</dbReference>
<evidence type="ECO:0000256" key="4">
    <source>
        <dbReference type="ARBA" id="ARBA00023098"/>
    </source>
</evidence>
<keyword evidence="4" id="KW-0443">Lipid metabolism</keyword>
<dbReference type="Pfam" id="PF00132">
    <property type="entry name" value="Hexapep"/>
    <property type="match status" value="1"/>
</dbReference>
<dbReference type="SUPFAM" id="SSF51161">
    <property type="entry name" value="Trimeric LpxA-like enzymes"/>
    <property type="match status" value="1"/>
</dbReference>
<keyword evidence="2" id="KW-0441">Lipid A biosynthesis</keyword>
<proteinExistence type="predicted"/>
<dbReference type="EMBL" id="JACSQE010000012">
    <property type="protein sequence ID" value="MBD7999886.1"/>
    <property type="molecule type" value="Genomic_DNA"/>
</dbReference>
<evidence type="ECO:0000256" key="2">
    <source>
        <dbReference type="ARBA" id="ARBA00022556"/>
    </source>
</evidence>
<comment type="caution">
    <text evidence="8">The sequence shown here is derived from an EMBL/GenBank/DDBJ whole genome shotgun (WGS) entry which is preliminary data.</text>
</comment>
<dbReference type="InterPro" id="IPR029098">
    <property type="entry name" value="Acetyltransf_C"/>
</dbReference>
<evidence type="ECO:0000313" key="9">
    <source>
        <dbReference type="Proteomes" id="UP000633601"/>
    </source>
</evidence>
<keyword evidence="9" id="KW-1185">Reference proteome</keyword>
<keyword evidence="5" id="KW-0012">Acyltransferase</keyword>
<feature type="domain" description="UDP N-acetylglucosamine O-acyltransferase C-terminal" evidence="7">
    <location>
        <begin position="132"/>
        <end position="172"/>
    </location>
</feature>
<sequence>MTVGDRTWIGAGATLGGPPETKSARMNSAWVGDLDHAGVVVGADVVVRENAVVHQGTWRPTVVGDGVWLMNRSYVAHDVEVGESAVLSAGVSVGGHVTIGARANIGLNASVHQRRVVGPGAMVGMGTALARDVPPFALVYGSPARLEGVNAHLLRLCGYSDEVVDALRRAYEASDDLTAVTVTDELVPVLAELDAWNLLVAPRPVRSGSAAR</sequence>
<dbReference type="PANTHER" id="PTHR43480">
    <property type="entry name" value="ACYL-[ACYL-CARRIER-PROTEIN]--UDP-N-ACETYLGLUCOSAMINE O-ACYLTRANSFERASE"/>
    <property type="match status" value="1"/>
</dbReference>
<dbReference type="InterPro" id="IPR001451">
    <property type="entry name" value="Hexapep"/>
</dbReference>
<organism evidence="8 9">
    <name type="scientific">Oerskovia gallyi</name>
    <dbReference type="NCBI Taxonomy" id="2762226"/>
    <lineage>
        <taxon>Bacteria</taxon>
        <taxon>Bacillati</taxon>
        <taxon>Actinomycetota</taxon>
        <taxon>Actinomycetes</taxon>
        <taxon>Micrococcales</taxon>
        <taxon>Cellulomonadaceae</taxon>
        <taxon>Oerskovia</taxon>
    </lineage>
</organism>
<dbReference type="Pfam" id="PF13720">
    <property type="entry name" value="Acetyltransf_11"/>
    <property type="match status" value="1"/>
</dbReference>
<gene>
    <name evidence="8" type="ORF">H9640_15135</name>
</gene>
<protein>
    <submittedName>
        <fullName evidence="8">Acyl-ACP--UDP-N- acetylglucosamine O-acyltransferase</fullName>
    </submittedName>
</protein>
<dbReference type="InterPro" id="IPR010137">
    <property type="entry name" value="Lipid_A_LpxA"/>
</dbReference>
<keyword evidence="3" id="KW-0808">Transferase</keyword>
<dbReference type="PANTHER" id="PTHR43480:SF1">
    <property type="entry name" value="ACYL-[ACYL-CARRIER-PROTEIN]--UDP-N-ACETYLGLUCOSAMINE O-ACYLTRANSFERASE, MITOCHONDRIAL-RELATED"/>
    <property type="match status" value="1"/>
</dbReference>
<evidence type="ECO:0000259" key="7">
    <source>
        <dbReference type="Pfam" id="PF13720"/>
    </source>
</evidence>
<evidence type="ECO:0000256" key="1">
    <source>
        <dbReference type="ARBA" id="ARBA00022516"/>
    </source>
</evidence>
<evidence type="ECO:0000256" key="5">
    <source>
        <dbReference type="ARBA" id="ARBA00023315"/>
    </source>
</evidence>